<feature type="region of interest" description="Disordered" evidence="1">
    <location>
        <begin position="89"/>
        <end position="117"/>
    </location>
</feature>
<protein>
    <recommendedName>
        <fullName evidence="5">Secreted protein</fullName>
    </recommendedName>
</protein>
<organism evidence="3 4">
    <name type="scientific">Aspergillus fijiensis CBS 313.89</name>
    <dbReference type="NCBI Taxonomy" id="1448319"/>
    <lineage>
        <taxon>Eukaryota</taxon>
        <taxon>Fungi</taxon>
        <taxon>Dikarya</taxon>
        <taxon>Ascomycota</taxon>
        <taxon>Pezizomycotina</taxon>
        <taxon>Eurotiomycetes</taxon>
        <taxon>Eurotiomycetidae</taxon>
        <taxon>Eurotiales</taxon>
        <taxon>Aspergillaceae</taxon>
        <taxon>Aspergillus</taxon>
    </lineage>
</organism>
<name>A0A8G1W435_9EURO</name>
<evidence type="ECO:0000256" key="1">
    <source>
        <dbReference type="SAM" id="MobiDB-lite"/>
    </source>
</evidence>
<keyword evidence="2" id="KW-0732">Signal</keyword>
<accession>A0A8G1W435</accession>
<evidence type="ECO:0008006" key="5">
    <source>
        <dbReference type="Google" id="ProtNLM"/>
    </source>
</evidence>
<sequence>MSPASRSLSLSLSLSLFLCRLLSSPDSRITPLWIIWMVHSHLHESGHGYHAADGTDTKFQSILKAFSLPSLLSPSLAPQLCPHYPSICNPRASRETDRSSRFGVRETKLGRLGDPTQ</sequence>
<dbReference type="RefSeq" id="XP_040806363.1">
    <property type="nucleotide sequence ID" value="XM_040943663.1"/>
</dbReference>
<evidence type="ECO:0000313" key="4">
    <source>
        <dbReference type="Proteomes" id="UP000249789"/>
    </source>
</evidence>
<evidence type="ECO:0000256" key="2">
    <source>
        <dbReference type="SAM" id="SignalP"/>
    </source>
</evidence>
<feature type="signal peptide" evidence="2">
    <location>
        <begin position="1"/>
        <end position="23"/>
    </location>
</feature>
<dbReference type="GeneID" id="63860996"/>
<dbReference type="VEuPathDB" id="FungiDB:BO72DRAFT_443801"/>
<dbReference type="AlphaFoldDB" id="A0A8G1W435"/>
<evidence type="ECO:0000313" key="3">
    <source>
        <dbReference type="EMBL" id="RAK82353.1"/>
    </source>
</evidence>
<dbReference type="EMBL" id="KZ824622">
    <property type="protein sequence ID" value="RAK82353.1"/>
    <property type="molecule type" value="Genomic_DNA"/>
</dbReference>
<gene>
    <name evidence="3" type="ORF">BO72DRAFT_443801</name>
</gene>
<keyword evidence="4" id="KW-1185">Reference proteome</keyword>
<proteinExistence type="predicted"/>
<feature type="chain" id="PRO_5034126734" description="Secreted protein" evidence="2">
    <location>
        <begin position="24"/>
        <end position="117"/>
    </location>
</feature>
<feature type="compositionally biased region" description="Basic and acidic residues" evidence="1">
    <location>
        <begin position="92"/>
        <end position="111"/>
    </location>
</feature>
<reference evidence="3 4" key="1">
    <citation type="submission" date="2018-02" db="EMBL/GenBank/DDBJ databases">
        <title>The genomes of Aspergillus section Nigri reveals drivers in fungal speciation.</title>
        <authorList>
            <consortium name="DOE Joint Genome Institute"/>
            <person name="Vesth T.C."/>
            <person name="Nybo J."/>
            <person name="Theobald S."/>
            <person name="Brandl J."/>
            <person name="Frisvad J.C."/>
            <person name="Nielsen K.F."/>
            <person name="Lyhne E.K."/>
            <person name="Kogle M.E."/>
            <person name="Kuo A."/>
            <person name="Riley R."/>
            <person name="Clum A."/>
            <person name="Nolan M."/>
            <person name="Lipzen A."/>
            <person name="Salamov A."/>
            <person name="Henrissat B."/>
            <person name="Wiebenga A."/>
            <person name="De vries R.P."/>
            <person name="Grigoriev I.V."/>
            <person name="Mortensen U.H."/>
            <person name="Andersen M.R."/>
            <person name="Baker S.E."/>
        </authorList>
    </citation>
    <scope>NUCLEOTIDE SEQUENCE [LARGE SCALE GENOMIC DNA]</scope>
    <source>
        <strain evidence="3 4">CBS 313.89</strain>
    </source>
</reference>
<dbReference type="Proteomes" id="UP000249789">
    <property type="component" value="Unassembled WGS sequence"/>
</dbReference>